<feature type="transmembrane region" description="Helical" evidence="1">
    <location>
        <begin position="12"/>
        <end position="28"/>
    </location>
</feature>
<reference evidence="2" key="1">
    <citation type="journal article" date="2015" name="Nature">
        <title>Complex archaea that bridge the gap between prokaryotes and eukaryotes.</title>
        <authorList>
            <person name="Spang A."/>
            <person name="Saw J.H."/>
            <person name="Jorgensen S.L."/>
            <person name="Zaremba-Niedzwiedzka K."/>
            <person name="Martijn J."/>
            <person name="Lind A.E."/>
            <person name="van Eijk R."/>
            <person name="Schleper C."/>
            <person name="Guy L."/>
            <person name="Ettema T.J."/>
        </authorList>
    </citation>
    <scope>NUCLEOTIDE SEQUENCE</scope>
</reference>
<dbReference type="EMBL" id="LAZR01026664">
    <property type="protein sequence ID" value="KKL68024.1"/>
    <property type="molecule type" value="Genomic_DNA"/>
</dbReference>
<dbReference type="AlphaFoldDB" id="A0A0F9E206"/>
<protein>
    <recommendedName>
        <fullName evidence="3">EamA domain-containing protein</fullName>
    </recommendedName>
</protein>
<accession>A0A0F9E206</accession>
<evidence type="ECO:0000313" key="2">
    <source>
        <dbReference type="EMBL" id="KKL68024.1"/>
    </source>
</evidence>
<sequence>MTTDIATDKRADLLGCLWMIASMAAFAIEDAFVKAASSTLPVGQILIIFGFGGAFVFAGILLWNKAPLFIKDVVSGPMRIRVLFEIVGRLFYVLAISLI</sequence>
<name>A0A0F9E206_9ZZZZ</name>
<keyword evidence="1" id="KW-1133">Transmembrane helix</keyword>
<proteinExistence type="predicted"/>
<evidence type="ECO:0008006" key="3">
    <source>
        <dbReference type="Google" id="ProtNLM"/>
    </source>
</evidence>
<gene>
    <name evidence="2" type="ORF">LCGC14_2129110</name>
</gene>
<keyword evidence="1" id="KW-0472">Membrane</keyword>
<feature type="non-terminal residue" evidence="2">
    <location>
        <position position="99"/>
    </location>
</feature>
<evidence type="ECO:0000256" key="1">
    <source>
        <dbReference type="SAM" id="Phobius"/>
    </source>
</evidence>
<feature type="transmembrane region" description="Helical" evidence="1">
    <location>
        <begin position="40"/>
        <end position="62"/>
    </location>
</feature>
<organism evidence="2">
    <name type="scientific">marine sediment metagenome</name>
    <dbReference type="NCBI Taxonomy" id="412755"/>
    <lineage>
        <taxon>unclassified sequences</taxon>
        <taxon>metagenomes</taxon>
        <taxon>ecological metagenomes</taxon>
    </lineage>
</organism>
<keyword evidence="1" id="KW-0812">Transmembrane</keyword>
<comment type="caution">
    <text evidence="2">The sequence shown here is derived from an EMBL/GenBank/DDBJ whole genome shotgun (WGS) entry which is preliminary data.</text>
</comment>